<evidence type="ECO:0000256" key="1">
    <source>
        <dbReference type="ARBA" id="ARBA00004123"/>
    </source>
</evidence>
<evidence type="ECO:0000256" key="3">
    <source>
        <dbReference type="ARBA" id="ARBA00023242"/>
    </source>
</evidence>
<organism evidence="4 5">
    <name type="scientific">Malus domestica</name>
    <name type="common">Apple</name>
    <name type="synonym">Pyrus malus</name>
    <dbReference type="NCBI Taxonomy" id="3750"/>
    <lineage>
        <taxon>Eukaryota</taxon>
        <taxon>Viridiplantae</taxon>
        <taxon>Streptophyta</taxon>
        <taxon>Embryophyta</taxon>
        <taxon>Tracheophyta</taxon>
        <taxon>Spermatophyta</taxon>
        <taxon>Magnoliopsida</taxon>
        <taxon>eudicotyledons</taxon>
        <taxon>Gunneridae</taxon>
        <taxon>Pentapetalae</taxon>
        <taxon>rosids</taxon>
        <taxon>fabids</taxon>
        <taxon>Rosales</taxon>
        <taxon>Rosaceae</taxon>
        <taxon>Amygdaloideae</taxon>
        <taxon>Maleae</taxon>
        <taxon>Malus</taxon>
    </lineage>
</organism>
<dbReference type="PANTHER" id="PTHR16223:SF138">
    <property type="entry name" value="TRANSCRIPTION FACTOR BHLH103-LIKE"/>
    <property type="match status" value="1"/>
</dbReference>
<keyword evidence="3" id="KW-0539">Nucleus</keyword>
<evidence type="ECO:0008006" key="6">
    <source>
        <dbReference type="Google" id="ProtNLM"/>
    </source>
</evidence>
<evidence type="ECO:0000256" key="2">
    <source>
        <dbReference type="ARBA" id="ARBA00023125"/>
    </source>
</evidence>
<gene>
    <name evidence="4" type="ORF">DVH24_024095</name>
</gene>
<dbReference type="EMBL" id="RDQH01000333">
    <property type="protein sequence ID" value="RXH94411.1"/>
    <property type="molecule type" value="Genomic_DNA"/>
</dbReference>
<keyword evidence="2" id="KW-0238">DNA-binding</keyword>
<dbReference type="Proteomes" id="UP000290289">
    <property type="component" value="Chromosome 7"/>
</dbReference>
<dbReference type="GO" id="GO:0000981">
    <property type="term" value="F:DNA-binding transcription factor activity, RNA polymerase II-specific"/>
    <property type="evidence" value="ECO:0007669"/>
    <property type="project" value="TreeGrafter"/>
</dbReference>
<comment type="caution">
    <text evidence="4">The sequence shown here is derived from an EMBL/GenBank/DDBJ whole genome shotgun (WGS) entry which is preliminary data.</text>
</comment>
<name>A0A498JM75_MALDO</name>
<sequence length="356" mass="40505">MIIRRYIPGDIFWAQKFICRTLRKILQSANINRRPTPCRIGFCWAQMRNADLLPSLPSHLFNFGNNIDIQMTNWDAQMNMNRKFGFCMGSKAFESDNQNNMRAGDFSLPLQQSSSLLTYQSAVNYPSGALRYDDISEQSMLLDKKISAPQFLDCQAIQNARKRPIEVDDLGRLVGDTTALNDLYNNKRNKMTNINSQQQWHQESSMEQQNNKTDTASVLQEASIYIMLLQEQIQQNLVRMLSSSYKNAGALHPQESGSGQVLDLRSKGLCLVPVSITQKVTMEERSDHLATSRKLTSSSRSYVCACVSTVSKRMIHYLLNDNDPVFEDEISYANNRFPECIGFPIPSPNRNRNSSS</sequence>
<dbReference type="AlphaFoldDB" id="A0A498JM75"/>
<accession>A0A498JM75</accession>
<evidence type="ECO:0000313" key="4">
    <source>
        <dbReference type="EMBL" id="RXH94411.1"/>
    </source>
</evidence>
<dbReference type="GO" id="GO:0005634">
    <property type="term" value="C:nucleus"/>
    <property type="evidence" value="ECO:0007669"/>
    <property type="project" value="UniProtKB-SubCell"/>
</dbReference>
<dbReference type="GO" id="GO:0000978">
    <property type="term" value="F:RNA polymerase II cis-regulatory region sequence-specific DNA binding"/>
    <property type="evidence" value="ECO:0007669"/>
    <property type="project" value="TreeGrafter"/>
</dbReference>
<dbReference type="PANTHER" id="PTHR16223">
    <property type="entry name" value="TRANSCRIPTION FACTOR BHLH83-RELATED"/>
    <property type="match status" value="1"/>
</dbReference>
<comment type="subcellular location">
    <subcellularLocation>
        <location evidence="1">Nucleus</location>
    </subcellularLocation>
</comment>
<proteinExistence type="predicted"/>
<reference evidence="4 5" key="1">
    <citation type="submission" date="2018-10" db="EMBL/GenBank/DDBJ databases">
        <title>A high-quality apple genome assembly.</title>
        <authorList>
            <person name="Hu J."/>
        </authorList>
    </citation>
    <scope>NUCLEOTIDE SEQUENCE [LARGE SCALE GENOMIC DNA]</scope>
    <source>
        <strain evidence="5">cv. HFTH1</strain>
        <tissue evidence="4">Young leaf</tissue>
    </source>
</reference>
<keyword evidence="5" id="KW-1185">Reference proteome</keyword>
<evidence type="ECO:0000313" key="5">
    <source>
        <dbReference type="Proteomes" id="UP000290289"/>
    </source>
</evidence>
<dbReference type="InterPro" id="IPR045843">
    <property type="entry name" value="IND-like"/>
</dbReference>
<protein>
    <recommendedName>
        <fullName evidence="6">BHLH domain-containing protein</fullName>
    </recommendedName>
</protein>